<evidence type="ECO:0000256" key="1">
    <source>
        <dbReference type="ARBA" id="ARBA00005064"/>
    </source>
</evidence>
<dbReference type="Pfam" id="PF02629">
    <property type="entry name" value="CoA_binding"/>
    <property type="match status" value="1"/>
</dbReference>
<sequence>MAIFVNKDTKVIVQGITGSAGSFHASQMLAYGTQLVGGTSPGKGGMMFEGKIPVFNTVREAVEATGATASVIYVPPPGAADAILEAVDAGLELAVCITEGIPVLDMVRVKRAMAGSKTRLLGPNCPGVITPGRARAPRAGARSASCRVTSTGRARSASCRGPAPSPTRRSTR</sequence>
<name>A0A0K1PBY6_9BACT</name>
<protein>
    <submittedName>
        <fullName evidence="7">Succinyl-CoA ligase [ADP-forming] alpha chain</fullName>
    </submittedName>
</protein>
<keyword evidence="4" id="KW-0547">Nucleotide-binding</keyword>
<comment type="pathway">
    <text evidence="1">Carbohydrate metabolism; tricarboxylic acid cycle; succinate from succinyl-CoA (ligase route): step 1/1.</text>
</comment>
<dbReference type="PANTHER" id="PTHR11117:SF2">
    <property type="entry name" value="SUCCINATE--COA LIGASE [ADP_GDP-FORMING] SUBUNIT ALPHA, MITOCHONDRIAL"/>
    <property type="match status" value="1"/>
</dbReference>
<organism evidence="7 8">
    <name type="scientific">Vulgatibacter incomptus</name>
    <dbReference type="NCBI Taxonomy" id="1391653"/>
    <lineage>
        <taxon>Bacteria</taxon>
        <taxon>Pseudomonadati</taxon>
        <taxon>Myxococcota</taxon>
        <taxon>Myxococcia</taxon>
        <taxon>Myxococcales</taxon>
        <taxon>Cystobacterineae</taxon>
        <taxon>Vulgatibacteraceae</taxon>
        <taxon>Vulgatibacter</taxon>
    </lineage>
</organism>
<dbReference type="InterPro" id="IPR003781">
    <property type="entry name" value="CoA-bd"/>
</dbReference>
<evidence type="ECO:0000256" key="5">
    <source>
        <dbReference type="SAM" id="MobiDB-lite"/>
    </source>
</evidence>
<feature type="compositionally biased region" description="Low complexity" evidence="5">
    <location>
        <begin position="131"/>
        <end position="145"/>
    </location>
</feature>
<keyword evidence="3 7" id="KW-0436">Ligase</keyword>
<reference evidence="7 8" key="1">
    <citation type="submission" date="2015-08" db="EMBL/GenBank/DDBJ databases">
        <authorList>
            <person name="Babu N.S."/>
            <person name="Beckwith C.J."/>
            <person name="Beseler K.G."/>
            <person name="Brison A."/>
            <person name="Carone J.V."/>
            <person name="Caskin T.P."/>
            <person name="Diamond M."/>
            <person name="Durham M.E."/>
            <person name="Foxe J.M."/>
            <person name="Go M."/>
            <person name="Henderson B.A."/>
            <person name="Jones I.B."/>
            <person name="McGettigan J.A."/>
            <person name="Micheletti S.J."/>
            <person name="Nasrallah M.E."/>
            <person name="Ortiz D."/>
            <person name="Piller C.R."/>
            <person name="Privatt S.R."/>
            <person name="Schneider S.L."/>
            <person name="Sharp S."/>
            <person name="Smith T.C."/>
            <person name="Stanton J.D."/>
            <person name="Ullery H.E."/>
            <person name="Wilson R.J."/>
            <person name="Serrano M.G."/>
            <person name="Buck G."/>
            <person name="Lee V."/>
            <person name="Wang Y."/>
            <person name="Carvalho R."/>
            <person name="Voegtly L."/>
            <person name="Shi R."/>
            <person name="Duckworth R."/>
            <person name="Johnson A."/>
            <person name="Loviza R."/>
            <person name="Walstead R."/>
            <person name="Shah Z."/>
            <person name="Kiflezghi M."/>
            <person name="Wade K."/>
            <person name="Ball S.L."/>
            <person name="Bradley K.W."/>
            <person name="Asai D.J."/>
            <person name="Bowman C.A."/>
            <person name="Russell D.A."/>
            <person name="Pope W.H."/>
            <person name="Jacobs-Sera D."/>
            <person name="Hendrix R.W."/>
            <person name="Hatfull G.F."/>
        </authorList>
    </citation>
    <scope>NUCLEOTIDE SEQUENCE [LARGE SCALE GENOMIC DNA]</scope>
    <source>
        <strain evidence="7 8">DSM 27710</strain>
    </source>
</reference>
<accession>A0A0K1PBY6</accession>
<dbReference type="InterPro" id="IPR036291">
    <property type="entry name" value="NAD(P)-bd_dom_sf"/>
</dbReference>
<dbReference type="SUPFAM" id="SSF51735">
    <property type="entry name" value="NAD(P)-binding Rossmann-fold domains"/>
    <property type="match status" value="1"/>
</dbReference>
<evidence type="ECO:0000256" key="4">
    <source>
        <dbReference type="ARBA" id="ARBA00022741"/>
    </source>
</evidence>
<keyword evidence="2" id="KW-0816">Tricarboxylic acid cycle</keyword>
<dbReference type="PATRIC" id="fig|1391653.3.peg.1470"/>
<dbReference type="Proteomes" id="UP000055590">
    <property type="component" value="Chromosome"/>
</dbReference>
<dbReference type="KEGG" id="vin:AKJ08_1399"/>
<dbReference type="GO" id="GO:0000166">
    <property type="term" value="F:nucleotide binding"/>
    <property type="evidence" value="ECO:0007669"/>
    <property type="project" value="UniProtKB-KW"/>
</dbReference>
<dbReference type="GO" id="GO:0006099">
    <property type="term" value="P:tricarboxylic acid cycle"/>
    <property type="evidence" value="ECO:0007669"/>
    <property type="project" value="UniProtKB-KW"/>
</dbReference>
<dbReference type="EMBL" id="CP012332">
    <property type="protein sequence ID" value="AKU91012.1"/>
    <property type="molecule type" value="Genomic_DNA"/>
</dbReference>
<keyword evidence="8" id="KW-1185">Reference proteome</keyword>
<evidence type="ECO:0000313" key="8">
    <source>
        <dbReference type="Proteomes" id="UP000055590"/>
    </source>
</evidence>
<feature type="domain" description="CoA-binding" evidence="6">
    <location>
        <begin position="4"/>
        <end position="101"/>
    </location>
</feature>
<evidence type="ECO:0000259" key="6">
    <source>
        <dbReference type="SMART" id="SM00881"/>
    </source>
</evidence>
<dbReference type="GO" id="GO:0009361">
    <property type="term" value="C:succinate-CoA ligase complex (ADP-forming)"/>
    <property type="evidence" value="ECO:0007669"/>
    <property type="project" value="TreeGrafter"/>
</dbReference>
<evidence type="ECO:0000256" key="2">
    <source>
        <dbReference type="ARBA" id="ARBA00022532"/>
    </source>
</evidence>
<proteinExistence type="predicted"/>
<dbReference type="FunFam" id="3.40.50.720:FF:000002">
    <property type="entry name" value="Succinate--CoA ligase [ADP-forming] subunit alpha"/>
    <property type="match status" value="1"/>
</dbReference>
<dbReference type="STRING" id="1391653.AKJ08_1399"/>
<dbReference type="Gene3D" id="3.40.50.720">
    <property type="entry name" value="NAD(P)-binding Rossmann-like Domain"/>
    <property type="match status" value="1"/>
</dbReference>
<evidence type="ECO:0000256" key="3">
    <source>
        <dbReference type="ARBA" id="ARBA00022598"/>
    </source>
</evidence>
<feature type="region of interest" description="Disordered" evidence="5">
    <location>
        <begin position="131"/>
        <end position="172"/>
    </location>
</feature>
<dbReference type="SMART" id="SM00881">
    <property type="entry name" value="CoA_binding"/>
    <property type="match status" value="1"/>
</dbReference>
<evidence type="ECO:0000313" key="7">
    <source>
        <dbReference type="EMBL" id="AKU91012.1"/>
    </source>
</evidence>
<dbReference type="AlphaFoldDB" id="A0A0K1PBY6"/>
<dbReference type="GO" id="GO:0004775">
    <property type="term" value="F:succinate-CoA ligase (ADP-forming) activity"/>
    <property type="evidence" value="ECO:0007669"/>
    <property type="project" value="TreeGrafter"/>
</dbReference>
<gene>
    <name evidence="7" type="ORF">AKJ08_1399</name>
</gene>
<dbReference type="PANTHER" id="PTHR11117">
    <property type="entry name" value="SUCCINYL-COA LIGASE SUBUNIT ALPHA"/>
    <property type="match status" value="1"/>
</dbReference>
<dbReference type="GO" id="GO:0004776">
    <property type="term" value="F:succinate-CoA ligase (GDP-forming) activity"/>
    <property type="evidence" value="ECO:0007669"/>
    <property type="project" value="TreeGrafter"/>
</dbReference>